<dbReference type="AlphaFoldDB" id="A0AAJ5RDQ9"/>
<sequence length="47" mass="5861">MPFDITKLSDQNIKRWFLQHRQVIVATLLHPNTWWASFNRQLMRFFQ</sequence>
<protein>
    <submittedName>
        <fullName evidence="1">Uncharacterized protein</fullName>
    </submittedName>
</protein>
<accession>A0AAJ5RDQ9</accession>
<organism evidence="1 2">
    <name type="scientific">Latilactobacillus curvatus</name>
    <name type="common">Lactobacillus curvatus</name>
    <dbReference type="NCBI Taxonomy" id="28038"/>
    <lineage>
        <taxon>Bacteria</taxon>
        <taxon>Bacillati</taxon>
        <taxon>Bacillota</taxon>
        <taxon>Bacilli</taxon>
        <taxon>Lactobacillales</taxon>
        <taxon>Lactobacillaceae</taxon>
        <taxon>Latilactobacillus</taxon>
    </lineage>
</organism>
<name>A0AAJ5RDQ9_LATCU</name>
<dbReference type="RefSeq" id="WP_004270018.1">
    <property type="nucleotide sequence ID" value="NZ_CABIVZ010000019.1"/>
</dbReference>
<dbReference type="Proteomes" id="UP001215533">
    <property type="component" value="Chromosome"/>
</dbReference>
<reference evidence="1" key="1">
    <citation type="submission" date="2023-02" db="EMBL/GenBank/DDBJ databases">
        <title>Complete genome sequence of Lactobacillus curvatus CACC879 isolated from Pig feces.</title>
        <authorList>
            <person name="Park S."/>
            <person name="Park M.A."/>
            <person name="Kim D.-H."/>
            <person name="Kim Y."/>
        </authorList>
    </citation>
    <scope>NUCLEOTIDE SEQUENCE</scope>
    <source>
        <strain evidence="1">CACC879</strain>
    </source>
</reference>
<evidence type="ECO:0000313" key="2">
    <source>
        <dbReference type="Proteomes" id="UP001215533"/>
    </source>
</evidence>
<dbReference type="EMBL" id="CP117683">
    <property type="protein sequence ID" value="WDC91937.1"/>
    <property type="molecule type" value="Genomic_DNA"/>
</dbReference>
<gene>
    <name evidence="1" type="ORF">PSR33_07030</name>
</gene>
<evidence type="ECO:0000313" key="1">
    <source>
        <dbReference type="EMBL" id="WDC91937.1"/>
    </source>
</evidence>
<proteinExistence type="predicted"/>